<reference evidence="1" key="1">
    <citation type="journal article" date="2020" name="Nature">
        <title>Giant virus diversity and host interactions through global metagenomics.</title>
        <authorList>
            <person name="Schulz F."/>
            <person name="Roux S."/>
            <person name="Paez-Espino D."/>
            <person name="Jungbluth S."/>
            <person name="Walsh D.A."/>
            <person name="Denef V.J."/>
            <person name="McMahon K.D."/>
            <person name="Konstantinidis K.T."/>
            <person name="Eloe-Fadrosh E.A."/>
            <person name="Kyrpides N.C."/>
            <person name="Woyke T."/>
        </authorList>
    </citation>
    <scope>NUCLEOTIDE SEQUENCE</scope>
    <source>
        <strain evidence="1">GVMAG-M-3300010158-60</strain>
    </source>
</reference>
<dbReference type="AlphaFoldDB" id="A0A6C0BCQ2"/>
<protein>
    <submittedName>
        <fullName evidence="1">Uncharacterized protein</fullName>
    </submittedName>
</protein>
<accession>A0A6C0BCQ2</accession>
<organism evidence="1">
    <name type="scientific">viral metagenome</name>
    <dbReference type="NCBI Taxonomy" id="1070528"/>
    <lineage>
        <taxon>unclassified sequences</taxon>
        <taxon>metagenomes</taxon>
        <taxon>organismal metagenomes</taxon>
    </lineage>
</organism>
<sequence>MNFFVEAKEPELLSRCGYKPGESLKAYEAALLESGAVATGKALHFSADLLCSGAYDIWVAGLWDFAIDHVGIASPRLFVYLKKRIGELDALFKKYPDETLYNNDEFHTRIGEIIMVLREVPRRPKITWPKVGPETHLDGWLRASVSDGNTETAVLRRVWRGEGDMMVLKLAGGELLRAVTSASLEKTLFWVKWLFEEEANLKKETKGATLSTIHRGPAGSTDVGHYIATLFAECYKDLASRQLIRMNEEAQIFLELWRGGDPRVTPSSRKKILGIFAQMLCEVPRWKVPAAPALINDPVQVSRAVAQTGKFFREVLAHPAVQGNKALSKAFKNRGALPSVPKKKKVGEEALKEKMDAYDEMIMNFMNK</sequence>
<proteinExistence type="predicted"/>
<name>A0A6C0BCQ2_9ZZZZ</name>
<dbReference type="EMBL" id="MN739107">
    <property type="protein sequence ID" value="QHS89268.1"/>
    <property type="molecule type" value="Genomic_DNA"/>
</dbReference>
<evidence type="ECO:0000313" key="1">
    <source>
        <dbReference type="EMBL" id="QHS89268.1"/>
    </source>
</evidence>